<sequence length="210" mass="22232">MSEAFDEHYWQEHYRAHGGAGGGEAPPNPHLVAAAEQLAPGRALDAGCGHGAEAGWLAAAGWEVTAVDISAAALEEARERTRDGGAEIADRITWVRADLTEWTPAADAFDLVCTHYVHPAEGRDALFARLAAAVAPGGTLVLVGHHPGDPQHAARADAYLAPEEIAALLDADRWEILAAEARTRPVPGHRGEHGHGGMLTDAVLHARRRI</sequence>
<keyword evidence="1 3" id="KW-0808">Transferase</keyword>
<dbReference type="OrthoDB" id="9786503at2"/>
<reference evidence="3 4" key="1">
    <citation type="submission" date="2019-02" db="EMBL/GenBank/DDBJ databases">
        <authorList>
            <person name="Khodamoradi S."/>
            <person name="Hahnke R.L."/>
            <person name="Kaempfer P."/>
            <person name="Schumann P."/>
            <person name="Rohde M."/>
            <person name="Steinert M."/>
            <person name="Luzhetskyy A."/>
            <person name="Wink J."/>
            <person name="Ruckert C."/>
        </authorList>
    </citation>
    <scope>NUCLEOTIDE SEQUENCE [LARGE SCALE GENOMIC DNA]</scope>
    <source>
        <strain evidence="3 4">M2</strain>
    </source>
</reference>
<name>A0A4V0ZJR1_9ACTN</name>
<dbReference type="AlphaFoldDB" id="A0A4V0ZJR1"/>
<dbReference type="EMBL" id="CP036455">
    <property type="protein sequence ID" value="QBI54362.1"/>
    <property type="molecule type" value="Genomic_DNA"/>
</dbReference>
<dbReference type="PANTHER" id="PTHR43861">
    <property type="entry name" value="TRANS-ACONITATE 2-METHYLTRANSFERASE-RELATED"/>
    <property type="match status" value="1"/>
</dbReference>
<evidence type="ECO:0000313" key="3">
    <source>
        <dbReference type="EMBL" id="QBI54362.1"/>
    </source>
</evidence>
<dbReference type="RefSeq" id="WP_131098553.1">
    <property type="nucleotide sequence ID" value="NZ_CP036455.1"/>
</dbReference>
<dbReference type="Pfam" id="PF13649">
    <property type="entry name" value="Methyltransf_25"/>
    <property type="match status" value="1"/>
</dbReference>
<dbReference type="Proteomes" id="UP000292235">
    <property type="component" value="Chromosome"/>
</dbReference>
<feature type="domain" description="Methyltransferase" evidence="2">
    <location>
        <begin position="44"/>
        <end position="138"/>
    </location>
</feature>
<evidence type="ECO:0000256" key="1">
    <source>
        <dbReference type="ARBA" id="ARBA00022679"/>
    </source>
</evidence>
<dbReference type="InterPro" id="IPR041698">
    <property type="entry name" value="Methyltransf_25"/>
</dbReference>
<accession>A0A4V0ZJR1</accession>
<dbReference type="CDD" id="cd02440">
    <property type="entry name" value="AdoMet_MTases"/>
    <property type="match status" value="1"/>
</dbReference>
<gene>
    <name evidence="3" type="ORF">EKD16_12900</name>
</gene>
<dbReference type="GO" id="GO:0016740">
    <property type="term" value="F:transferase activity"/>
    <property type="evidence" value="ECO:0007669"/>
    <property type="project" value="UniProtKB-KW"/>
</dbReference>
<keyword evidence="4" id="KW-1185">Reference proteome</keyword>
<dbReference type="InterPro" id="IPR029063">
    <property type="entry name" value="SAM-dependent_MTases_sf"/>
</dbReference>
<dbReference type="KEGG" id="strr:EKD16_12900"/>
<proteinExistence type="predicted"/>
<protein>
    <submittedName>
        <fullName evidence="3">Mg-protoporphyrin IX methyl transferase</fullName>
    </submittedName>
</protein>
<organism evidence="3 4">
    <name type="scientific">Streptomonospora litoralis</name>
    <dbReference type="NCBI Taxonomy" id="2498135"/>
    <lineage>
        <taxon>Bacteria</taxon>
        <taxon>Bacillati</taxon>
        <taxon>Actinomycetota</taxon>
        <taxon>Actinomycetes</taxon>
        <taxon>Streptosporangiales</taxon>
        <taxon>Nocardiopsidaceae</taxon>
        <taxon>Streptomonospora</taxon>
    </lineage>
</organism>
<dbReference type="SUPFAM" id="SSF53335">
    <property type="entry name" value="S-adenosyl-L-methionine-dependent methyltransferases"/>
    <property type="match status" value="1"/>
</dbReference>
<dbReference type="Gene3D" id="3.40.50.150">
    <property type="entry name" value="Vaccinia Virus protein VP39"/>
    <property type="match status" value="1"/>
</dbReference>
<evidence type="ECO:0000259" key="2">
    <source>
        <dbReference type="Pfam" id="PF13649"/>
    </source>
</evidence>
<evidence type="ECO:0000313" key="4">
    <source>
        <dbReference type="Proteomes" id="UP000292235"/>
    </source>
</evidence>